<evidence type="ECO:0000256" key="5">
    <source>
        <dbReference type="ARBA" id="ARBA00022490"/>
    </source>
</evidence>
<gene>
    <name evidence="13" type="ORF">GDO81_021559</name>
</gene>
<keyword evidence="5" id="KW-0963">Cytoplasm</keyword>
<dbReference type="EMBL" id="WNYA01016810">
    <property type="protein sequence ID" value="KAG8539042.1"/>
    <property type="molecule type" value="Genomic_DNA"/>
</dbReference>
<dbReference type="InterPro" id="IPR008996">
    <property type="entry name" value="IL1/FGF"/>
</dbReference>
<dbReference type="SUPFAM" id="SSF50353">
    <property type="entry name" value="Cytokine"/>
    <property type="match status" value="1"/>
</dbReference>
<dbReference type="GO" id="GO:0005764">
    <property type="term" value="C:lysosome"/>
    <property type="evidence" value="ECO:0007669"/>
    <property type="project" value="UniProtKB-SubCell"/>
</dbReference>
<dbReference type="GO" id="GO:0005615">
    <property type="term" value="C:extracellular space"/>
    <property type="evidence" value="ECO:0007669"/>
    <property type="project" value="UniProtKB-KW"/>
</dbReference>
<evidence type="ECO:0000313" key="13">
    <source>
        <dbReference type="EMBL" id="KAG8539042.1"/>
    </source>
</evidence>
<evidence type="ECO:0000256" key="11">
    <source>
        <dbReference type="ARBA" id="ARBA00023246"/>
    </source>
</evidence>
<evidence type="ECO:0000256" key="3">
    <source>
        <dbReference type="ARBA" id="ARBA00004550"/>
    </source>
</evidence>
<comment type="subcellular location">
    <subcellularLocation>
        <location evidence="2">Cytoplasm</location>
        <location evidence="2">Cytosol</location>
    </subcellularLocation>
    <subcellularLocation>
        <location evidence="1">Lysosome</location>
    </subcellularLocation>
    <subcellularLocation>
        <location evidence="3">Secreted</location>
        <location evidence="3">Extracellular exosome</location>
    </subcellularLocation>
</comment>
<dbReference type="GO" id="GO:0010628">
    <property type="term" value="P:positive regulation of gene expression"/>
    <property type="evidence" value="ECO:0007669"/>
    <property type="project" value="TreeGrafter"/>
</dbReference>
<dbReference type="PRINTS" id="PR01357">
    <property type="entry name" value="INTRLEUKN1AB"/>
</dbReference>
<keyword evidence="7 12" id="KW-0964">Secreted</keyword>
<dbReference type="PANTHER" id="PTHR10078">
    <property type="entry name" value="INTERLEUKIN-1 FAMILY MEMBER"/>
    <property type="match status" value="1"/>
</dbReference>
<dbReference type="Gene3D" id="2.80.10.50">
    <property type="match status" value="1"/>
</dbReference>
<evidence type="ECO:0000313" key="14">
    <source>
        <dbReference type="Proteomes" id="UP000824782"/>
    </source>
</evidence>
<evidence type="ECO:0000256" key="12">
    <source>
        <dbReference type="RuleBase" id="RU003753"/>
    </source>
</evidence>
<evidence type="ECO:0000256" key="2">
    <source>
        <dbReference type="ARBA" id="ARBA00004514"/>
    </source>
</evidence>
<protein>
    <recommendedName>
        <fullName evidence="12">Interleukin-1</fullName>
    </recommendedName>
</protein>
<dbReference type="PRINTS" id="PR01359">
    <property type="entry name" value="INTRLEUKIN1B"/>
</dbReference>
<dbReference type="PANTHER" id="PTHR10078:SF30">
    <property type="entry name" value="INTERLEUKIN-1 BETA"/>
    <property type="match status" value="1"/>
</dbReference>
<dbReference type="Proteomes" id="UP000824782">
    <property type="component" value="Unassembled WGS sequence"/>
</dbReference>
<feature type="non-terminal residue" evidence="13">
    <location>
        <position position="1"/>
    </location>
</feature>
<accession>A0AAV6YV65</accession>
<keyword evidence="11" id="KW-0497">Mitogen</keyword>
<dbReference type="PRINTS" id="PR00264">
    <property type="entry name" value="INTERLEUKIN1"/>
</dbReference>
<dbReference type="InterPro" id="IPR000975">
    <property type="entry name" value="IL-1_fam"/>
</dbReference>
<proteinExistence type="inferred from homology"/>
<keyword evidence="9" id="KW-0395">Inflammatory response</keyword>
<dbReference type="GO" id="GO:0071222">
    <property type="term" value="P:cellular response to lipopolysaccharide"/>
    <property type="evidence" value="ECO:0007669"/>
    <property type="project" value="TreeGrafter"/>
</dbReference>
<dbReference type="GO" id="GO:0019221">
    <property type="term" value="P:cytokine-mediated signaling pathway"/>
    <property type="evidence" value="ECO:0007669"/>
    <property type="project" value="TreeGrafter"/>
</dbReference>
<keyword evidence="8" id="KW-0666">Pyrogen</keyword>
<dbReference type="GO" id="GO:0005125">
    <property type="term" value="F:cytokine activity"/>
    <property type="evidence" value="ECO:0007669"/>
    <property type="project" value="UniProtKB-UniRule"/>
</dbReference>
<organism evidence="13 14">
    <name type="scientific">Engystomops pustulosus</name>
    <name type="common">Tungara frog</name>
    <name type="synonym">Physalaemus pustulosus</name>
    <dbReference type="NCBI Taxonomy" id="76066"/>
    <lineage>
        <taxon>Eukaryota</taxon>
        <taxon>Metazoa</taxon>
        <taxon>Chordata</taxon>
        <taxon>Craniata</taxon>
        <taxon>Vertebrata</taxon>
        <taxon>Euteleostomi</taxon>
        <taxon>Amphibia</taxon>
        <taxon>Batrachia</taxon>
        <taxon>Anura</taxon>
        <taxon>Neobatrachia</taxon>
        <taxon>Hyloidea</taxon>
        <taxon>Leptodactylidae</taxon>
        <taxon>Leiuperinae</taxon>
        <taxon>Engystomops</taxon>
    </lineage>
</organism>
<keyword evidence="6" id="KW-0202">Cytokine</keyword>
<dbReference type="GO" id="GO:0051781">
    <property type="term" value="P:positive regulation of cell division"/>
    <property type="evidence" value="ECO:0007669"/>
    <property type="project" value="UniProtKB-KW"/>
</dbReference>
<dbReference type="GO" id="GO:0006955">
    <property type="term" value="P:immune response"/>
    <property type="evidence" value="ECO:0007669"/>
    <property type="project" value="InterPro"/>
</dbReference>
<dbReference type="AlphaFoldDB" id="A0AAV6YV65"/>
<evidence type="ECO:0000256" key="4">
    <source>
        <dbReference type="ARBA" id="ARBA00010448"/>
    </source>
</evidence>
<keyword evidence="10" id="KW-0458">Lysosome</keyword>
<evidence type="ECO:0000256" key="8">
    <source>
        <dbReference type="ARBA" id="ARBA00022620"/>
    </source>
</evidence>
<evidence type="ECO:0000256" key="6">
    <source>
        <dbReference type="ARBA" id="ARBA00022514"/>
    </source>
</evidence>
<name>A0AAV6YV65_ENGPU</name>
<evidence type="ECO:0000256" key="9">
    <source>
        <dbReference type="ARBA" id="ARBA00023198"/>
    </source>
</evidence>
<dbReference type="GO" id="GO:0001660">
    <property type="term" value="P:fever generation"/>
    <property type="evidence" value="ECO:0007669"/>
    <property type="project" value="UniProtKB-KW"/>
</dbReference>
<evidence type="ECO:0000256" key="10">
    <source>
        <dbReference type="ARBA" id="ARBA00023228"/>
    </source>
</evidence>
<dbReference type="GO" id="GO:0005149">
    <property type="term" value="F:interleukin-1 receptor binding"/>
    <property type="evidence" value="ECO:0007669"/>
    <property type="project" value="UniProtKB-UniRule"/>
</dbReference>
<evidence type="ECO:0000256" key="7">
    <source>
        <dbReference type="ARBA" id="ARBA00022525"/>
    </source>
</evidence>
<sequence length="101" mass="11389">KRPVTLGIAGSKFYLFCTVKQGTEDPDLSLKEVDNIKDIKDDDLLPFMFFKKPSSGVFNSFESVAFPGYCISTSQQESNPVQLKPEESQVFLQDFIVNPNF</sequence>
<dbReference type="Pfam" id="PF00340">
    <property type="entry name" value="IL1"/>
    <property type="match status" value="1"/>
</dbReference>
<reference evidence="13" key="1">
    <citation type="thesis" date="2020" institute="ProQuest LLC" country="789 East Eisenhower Parkway, Ann Arbor, MI, USA">
        <title>Comparative Genomics and Chromosome Evolution.</title>
        <authorList>
            <person name="Mudd A.B."/>
        </authorList>
    </citation>
    <scope>NUCLEOTIDE SEQUENCE</scope>
    <source>
        <strain evidence="13">237g6f4</strain>
        <tissue evidence="13">Blood</tissue>
    </source>
</reference>
<keyword evidence="14" id="KW-1185">Reference proteome</keyword>
<evidence type="ECO:0000256" key="1">
    <source>
        <dbReference type="ARBA" id="ARBA00004371"/>
    </source>
</evidence>
<comment type="similarity">
    <text evidence="4 12">Belongs to the IL-1 family.</text>
</comment>
<comment type="caution">
    <text evidence="13">The sequence shown here is derived from an EMBL/GenBank/DDBJ whole genome shotgun (WGS) entry which is preliminary data.</text>
</comment>
<dbReference type="GO" id="GO:0005829">
    <property type="term" value="C:cytosol"/>
    <property type="evidence" value="ECO:0007669"/>
    <property type="project" value="UniProtKB-SubCell"/>
</dbReference>